<protein>
    <submittedName>
        <fullName evidence="2">Uncharacterized protein</fullName>
    </submittedName>
</protein>
<comment type="caution">
    <text evidence="2">The sequence shown here is derived from an EMBL/GenBank/DDBJ whole genome shotgun (WGS) entry which is preliminary data.</text>
</comment>
<accession>A0AAV3YLT9</accession>
<proteinExistence type="predicted"/>
<feature type="compositionally biased region" description="Basic residues" evidence="1">
    <location>
        <begin position="17"/>
        <end position="27"/>
    </location>
</feature>
<name>A0AAV3YLT9_9GAST</name>
<sequence length="205" mass="22979">MRTIQSRQFSIPTPHGRGLKYKERKGKERKIHLPTNRETQSPLPIAVAGYRHSHLAENCDHAKRQRGGKKEGGRWGKLTEPDRSRRTGIVTNCYRGTNVHVRAQMHQTGKPLLSVAEQSIEYVFIGSRSTTYTVHPSGVTLGRAVLQFALFVLIVCKDCIFANGFSVNTRFLSVIPFRLAPVPAAFIYCGLEDVFEKPQDLMTGA</sequence>
<dbReference type="AlphaFoldDB" id="A0AAV3YLT9"/>
<feature type="compositionally biased region" description="Polar residues" evidence="1">
    <location>
        <begin position="1"/>
        <end position="11"/>
    </location>
</feature>
<evidence type="ECO:0000313" key="2">
    <source>
        <dbReference type="EMBL" id="GFN83197.1"/>
    </source>
</evidence>
<organism evidence="2 3">
    <name type="scientific">Plakobranchus ocellatus</name>
    <dbReference type="NCBI Taxonomy" id="259542"/>
    <lineage>
        <taxon>Eukaryota</taxon>
        <taxon>Metazoa</taxon>
        <taxon>Spiralia</taxon>
        <taxon>Lophotrochozoa</taxon>
        <taxon>Mollusca</taxon>
        <taxon>Gastropoda</taxon>
        <taxon>Heterobranchia</taxon>
        <taxon>Euthyneura</taxon>
        <taxon>Panpulmonata</taxon>
        <taxon>Sacoglossa</taxon>
        <taxon>Placobranchoidea</taxon>
        <taxon>Plakobranchidae</taxon>
        <taxon>Plakobranchus</taxon>
    </lineage>
</organism>
<dbReference type="Proteomes" id="UP000735302">
    <property type="component" value="Unassembled WGS sequence"/>
</dbReference>
<feature type="region of interest" description="Disordered" evidence="1">
    <location>
        <begin position="60"/>
        <end position="81"/>
    </location>
</feature>
<reference evidence="2 3" key="1">
    <citation type="journal article" date="2021" name="Elife">
        <title>Chloroplast acquisition without the gene transfer in kleptoplastic sea slugs, Plakobranchus ocellatus.</title>
        <authorList>
            <person name="Maeda T."/>
            <person name="Takahashi S."/>
            <person name="Yoshida T."/>
            <person name="Shimamura S."/>
            <person name="Takaki Y."/>
            <person name="Nagai Y."/>
            <person name="Toyoda A."/>
            <person name="Suzuki Y."/>
            <person name="Arimoto A."/>
            <person name="Ishii H."/>
            <person name="Satoh N."/>
            <person name="Nishiyama T."/>
            <person name="Hasebe M."/>
            <person name="Maruyama T."/>
            <person name="Minagawa J."/>
            <person name="Obokata J."/>
            <person name="Shigenobu S."/>
        </authorList>
    </citation>
    <scope>NUCLEOTIDE SEQUENCE [LARGE SCALE GENOMIC DNA]</scope>
</reference>
<evidence type="ECO:0000256" key="1">
    <source>
        <dbReference type="SAM" id="MobiDB-lite"/>
    </source>
</evidence>
<dbReference type="EMBL" id="BLXT01001109">
    <property type="protein sequence ID" value="GFN83197.1"/>
    <property type="molecule type" value="Genomic_DNA"/>
</dbReference>
<keyword evidence="3" id="KW-1185">Reference proteome</keyword>
<evidence type="ECO:0000313" key="3">
    <source>
        <dbReference type="Proteomes" id="UP000735302"/>
    </source>
</evidence>
<feature type="region of interest" description="Disordered" evidence="1">
    <location>
        <begin position="1"/>
        <end position="27"/>
    </location>
</feature>
<gene>
    <name evidence="2" type="ORF">PoB_000970300</name>
</gene>